<gene>
    <name evidence="2" type="ORF">GWI72_11855</name>
</gene>
<reference evidence="3" key="1">
    <citation type="submission" date="2020-01" db="EMBL/GenBank/DDBJ databases">
        <authorList>
            <person name="Fang Y."/>
            <person name="Sun R."/>
            <person name="Nie L."/>
            <person name="He J."/>
            <person name="Hao L."/>
            <person name="Wang L."/>
            <person name="Su S."/>
            <person name="Lv E."/>
            <person name="Zhang Z."/>
            <person name="Xie R."/>
            <person name="Liu H."/>
        </authorList>
    </citation>
    <scope>NUCLEOTIDE SEQUENCE [LARGE SCALE GENOMIC DNA]</scope>
    <source>
        <strain evidence="3">XCT-53</strain>
    </source>
</reference>
<protein>
    <recommendedName>
        <fullName evidence="1">Thiol:disulfide interchange protein DsbD N-terminal domain-containing protein</fullName>
    </recommendedName>
</protein>
<dbReference type="Proteomes" id="UP000586722">
    <property type="component" value="Unassembled WGS sequence"/>
</dbReference>
<organism evidence="2 3">
    <name type="scientific">Pannonibacter tanglangensis</name>
    <dbReference type="NCBI Taxonomy" id="2750084"/>
    <lineage>
        <taxon>Bacteria</taxon>
        <taxon>Pseudomonadati</taxon>
        <taxon>Pseudomonadota</taxon>
        <taxon>Alphaproteobacteria</taxon>
        <taxon>Hyphomicrobiales</taxon>
        <taxon>Stappiaceae</taxon>
        <taxon>Pannonibacter</taxon>
    </lineage>
</organism>
<keyword evidence="3" id="KW-1185">Reference proteome</keyword>
<dbReference type="PROSITE" id="PS51318">
    <property type="entry name" value="TAT"/>
    <property type="match status" value="1"/>
</dbReference>
<sequence>MMEATGDGRGKIGYVIRMIRFQSSWSRRPFLSFVLAAALAALPGLAIGLGIGLVPGPARAGVGAWVTFEGGMVRLVSAGPLTDGTYGAGLEFALEPGWHTYWMHPGEAGIPPELDARPSSNIAMVAVQFPYPERYDDGFSQSNIYKDGVLLPLVVTPQDPARPVDLDLTVTFGICKEICIPGEARVALALEPAAQPDPASARAIARALADVPGAPGPDSPQVSRLFLRKDAQKEKLDISLALPAGLTLDDVSVFVAAPDALSLGVPRRRQPDWKKATGDWVLALSGLPKSRTEVTLSFVLVAGGKAVTQTVRLNRDTGVAVAVDAPPSLAATR</sequence>
<name>A0A7X5J8Y0_9HYPH</name>
<evidence type="ECO:0000259" key="1">
    <source>
        <dbReference type="Pfam" id="PF11412"/>
    </source>
</evidence>
<dbReference type="EMBL" id="JAABLQ010000001">
    <property type="protein sequence ID" value="NBN78962.1"/>
    <property type="molecule type" value="Genomic_DNA"/>
</dbReference>
<dbReference type="Pfam" id="PF11412">
    <property type="entry name" value="DsbD_N"/>
    <property type="match status" value="1"/>
</dbReference>
<dbReference type="AlphaFoldDB" id="A0A7X5J8Y0"/>
<proteinExistence type="predicted"/>
<feature type="domain" description="Thiol:disulfide interchange protein DsbD N-terminal" evidence="1">
    <location>
        <begin position="85"/>
        <end position="188"/>
    </location>
</feature>
<accession>A0A7X5J8Y0</accession>
<dbReference type="InterPro" id="IPR028250">
    <property type="entry name" value="DsbDN"/>
</dbReference>
<dbReference type="InterPro" id="IPR006311">
    <property type="entry name" value="TAT_signal"/>
</dbReference>
<evidence type="ECO:0000313" key="2">
    <source>
        <dbReference type="EMBL" id="NBN78962.1"/>
    </source>
</evidence>
<evidence type="ECO:0000313" key="3">
    <source>
        <dbReference type="Proteomes" id="UP000586722"/>
    </source>
</evidence>
<comment type="caution">
    <text evidence="2">The sequence shown here is derived from an EMBL/GenBank/DDBJ whole genome shotgun (WGS) entry which is preliminary data.</text>
</comment>